<comment type="subcellular location">
    <subcellularLocation>
        <location evidence="1">Membrane</location>
        <topology evidence="1">Multi-pass membrane protein</topology>
    </subcellularLocation>
</comment>
<keyword evidence="2" id="KW-0812">Transmembrane</keyword>
<accession>A0ABR1DRU6</accession>
<dbReference type="Pfam" id="PF07690">
    <property type="entry name" value="MFS_1"/>
    <property type="match status" value="1"/>
</dbReference>
<keyword evidence="2" id="KW-0472">Membrane</keyword>
<feature type="transmembrane region" description="Helical" evidence="2">
    <location>
        <begin position="135"/>
        <end position="152"/>
    </location>
</feature>
<feature type="transmembrane region" description="Helical" evidence="2">
    <location>
        <begin position="346"/>
        <end position="366"/>
    </location>
</feature>
<feature type="transmembrane region" description="Helical" evidence="2">
    <location>
        <begin position="158"/>
        <end position="179"/>
    </location>
</feature>
<dbReference type="Proteomes" id="UP001303046">
    <property type="component" value="Unassembled WGS sequence"/>
</dbReference>
<feature type="transmembrane region" description="Helical" evidence="2">
    <location>
        <begin position="378"/>
        <end position="399"/>
    </location>
</feature>
<dbReference type="PROSITE" id="PS50850">
    <property type="entry name" value="MFS"/>
    <property type="match status" value="1"/>
</dbReference>
<feature type="transmembrane region" description="Helical" evidence="2">
    <location>
        <begin position="632"/>
        <end position="653"/>
    </location>
</feature>
<dbReference type="EMBL" id="JAVFWL010000005">
    <property type="protein sequence ID" value="KAK6753148.1"/>
    <property type="molecule type" value="Genomic_DNA"/>
</dbReference>
<gene>
    <name evidence="4" type="primary">Necator_chrV.g17422</name>
    <name evidence="4" type="ORF">RB195_012632</name>
</gene>
<evidence type="ECO:0000256" key="1">
    <source>
        <dbReference type="ARBA" id="ARBA00004141"/>
    </source>
</evidence>
<feature type="transmembrane region" description="Helical" evidence="2">
    <location>
        <begin position="406"/>
        <end position="428"/>
    </location>
</feature>
<evidence type="ECO:0000256" key="2">
    <source>
        <dbReference type="SAM" id="Phobius"/>
    </source>
</evidence>
<sequence>MILFAMLAYYLIFLIVLNTNLLGIYWLSTLMNWAVMVKRNGAVFILLNKVSNYLVGVVNASAYFVMFTTLFLKGVLTFKKNNEIKMTVQENEDDSEEFLAPVETLPTISWHSCYNWWCSAVGKRFRCGCMADRRFFAHLIASLTALFYMDWIKYQILWIGLGAFAYAPYFTVVLLNIVITFHRLVYTAFPVGANNYLKKSISQVLCMVVFEILFFIYWEFWSMEGYGAWDLVIAETTNLLFFDALVVPYLILNRMNIATNRYRFIVLAIGVMCLTSICSNYIIINFTFICMREDMSDVVEIGNGTIKSIYDYSQREKSAIIWAVAVGTIIGTFPINYFYIKYGARYPFLVAGITSTISTLLIPTAARLGLVSLLIVRFLQGLAYSADFAAIGLVCVRWAPLSETAIYIAFLTSFTPISAIVTNAVTGLLCSSSLGWKSSYYLHGAFGAIAFSLWFLYYTDKPEISSRVSEKELKHIQKGKSAEHIEHKKDVPYKDLLTSPAILSVWFNAFCEMSAMILLSTYSPIYFRHVFGFEIDTTGLLVSLTTVAQLPCKVVAGLASDRIKFLSETTKMNIFNTISVGVVGAMFCFVGFIPLEYKWVAVFIFSLIHTLSSCNCGGFYKCGTFVARQHAHVVIATIQFMKCVALFTAPGLVNALVDDDSNKMQWALVFLCCGVIMITANLLSFPVFTDQPAPWATSKPKPVEENAEMHEKK</sequence>
<feature type="transmembrane region" description="Helical" evidence="2">
    <location>
        <begin position="599"/>
        <end position="620"/>
    </location>
</feature>
<feature type="transmembrane region" description="Helical" evidence="2">
    <location>
        <begin position="319"/>
        <end position="339"/>
    </location>
</feature>
<feature type="transmembrane region" description="Helical" evidence="2">
    <location>
        <begin position="7"/>
        <end position="27"/>
    </location>
</feature>
<reference evidence="4 5" key="1">
    <citation type="submission" date="2023-08" db="EMBL/GenBank/DDBJ databases">
        <title>A Necator americanus chromosomal reference genome.</title>
        <authorList>
            <person name="Ilik V."/>
            <person name="Petrzelkova K.J."/>
            <person name="Pardy F."/>
            <person name="Fuh T."/>
            <person name="Niatou-Singa F.S."/>
            <person name="Gouil Q."/>
            <person name="Baker L."/>
            <person name="Ritchie M.E."/>
            <person name="Jex A.R."/>
            <person name="Gazzola D."/>
            <person name="Li H."/>
            <person name="Toshio Fujiwara R."/>
            <person name="Zhan B."/>
            <person name="Aroian R.V."/>
            <person name="Pafco B."/>
            <person name="Schwarz E.M."/>
        </authorList>
    </citation>
    <scope>NUCLEOTIDE SEQUENCE [LARGE SCALE GENOMIC DNA]</scope>
    <source>
        <strain evidence="4 5">Aroian</strain>
        <tissue evidence="4">Whole animal</tissue>
    </source>
</reference>
<dbReference type="InterPro" id="IPR020846">
    <property type="entry name" value="MFS_dom"/>
</dbReference>
<feature type="domain" description="Major facilitator superfamily (MFS) profile" evidence="3">
    <location>
        <begin position="265"/>
        <end position="692"/>
    </location>
</feature>
<name>A0ABR1DRU6_NECAM</name>
<keyword evidence="5" id="KW-1185">Reference proteome</keyword>
<feature type="transmembrane region" description="Helical" evidence="2">
    <location>
        <begin position="665"/>
        <end position="688"/>
    </location>
</feature>
<feature type="transmembrane region" description="Helical" evidence="2">
    <location>
        <begin position="232"/>
        <end position="252"/>
    </location>
</feature>
<keyword evidence="2" id="KW-1133">Transmembrane helix</keyword>
<feature type="transmembrane region" description="Helical" evidence="2">
    <location>
        <begin position="200"/>
        <end position="220"/>
    </location>
</feature>
<feature type="transmembrane region" description="Helical" evidence="2">
    <location>
        <begin position="496"/>
        <end position="519"/>
    </location>
</feature>
<evidence type="ECO:0000313" key="5">
    <source>
        <dbReference type="Proteomes" id="UP001303046"/>
    </source>
</evidence>
<dbReference type="Gene3D" id="1.20.1250.20">
    <property type="entry name" value="MFS general substrate transporter like domains"/>
    <property type="match status" value="2"/>
</dbReference>
<proteinExistence type="predicted"/>
<evidence type="ECO:0000259" key="3">
    <source>
        <dbReference type="PROSITE" id="PS50850"/>
    </source>
</evidence>
<evidence type="ECO:0000313" key="4">
    <source>
        <dbReference type="EMBL" id="KAK6753148.1"/>
    </source>
</evidence>
<dbReference type="InterPro" id="IPR011701">
    <property type="entry name" value="MFS"/>
</dbReference>
<organism evidence="4 5">
    <name type="scientific">Necator americanus</name>
    <name type="common">Human hookworm</name>
    <dbReference type="NCBI Taxonomy" id="51031"/>
    <lineage>
        <taxon>Eukaryota</taxon>
        <taxon>Metazoa</taxon>
        <taxon>Ecdysozoa</taxon>
        <taxon>Nematoda</taxon>
        <taxon>Chromadorea</taxon>
        <taxon>Rhabditida</taxon>
        <taxon>Rhabditina</taxon>
        <taxon>Rhabditomorpha</taxon>
        <taxon>Strongyloidea</taxon>
        <taxon>Ancylostomatidae</taxon>
        <taxon>Bunostominae</taxon>
        <taxon>Necator</taxon>
    </lineage>
</organism>
<feature type="transmembrane region" description="Helical" evidence="2">
    <location>
        <begin position="572"/>
        <end position="593"/>
    </location>
</feature>
<feature type="transmembrane region" description="Helical" evidence="2">
    <location>
        <begin position="264"/>
        <end position="289"/>
    </location>
</feature>
<feature type="transmembrane region" description="Helical" evidence="2">
    <location>
        <begin position="53"/>
        <end position="76"/>
    </location>
</feature>
<feature type="transmembrane region" description="Helical" evidence="2">
    <location>
        <begin position="440"/>
        <end position="458"/>
    </location>
</feature>
<comment type="caution">
    <text evidence="4">The sequence shown here is derived from an EMBL/GenBank/DDBJ whole genome shotgun (WGS) entry which is preliminary data.</text>
</comment>
<feature type="transmembrane region" description="Helical" evidence="2">
    <location>
        <begin position="539"/>
        <end position="560"/>
    </location>
</feature>
<dbReference type="PANTHER" id="PTHR45757:SF17">
    <property type="entry name" value="MAJOR FACILITATOR SUPERFAMILY (MFS) PROFILE DOMAIN-CONTAINING PROTEIN"/>
    <property type="match status" value="1"/>
</dbReference>
<dbReference type="SUPFAM" id="SSF103473">
    <property type="entry name" value="MFS general substrate transporter"/>
    <property type="match status" value="1"/>
</dbReference>
<dbReference type="PANTHER" id="PTHR45757">
    <property type="entry name" value="PROTEIN CBG23364-RELATED"/>
    <property type="match status" value="1"/>
</dbReference>
<protein>
    <recommendedName>
        <fullName evidence="3">Major facilitator superfamily (MFS) profile domain-containing protein</fullName>
    </recommendedName>
</protein>
<dbReference type="InterPro" id="IPR036259">
    <property type="entry name" value="MFS_trans_sf"/>
</dbReference>